<dbReference type="AlphaFoldDB" id="A0A6A6TZM9"/>
<protein>
    <submittedName>
        <fullName evidence="2">Uncharacterized protein</fullName>
    </submittedName>
</protein>
<dbReference type="Proteomes" id="UP000799302">
    <property type="component" value="Unassembled WGS sequence"/>
</dbReference>
<name>A0A6A6TZM9_9PEZI</name>
<gene>
    <name evidence="2" type="ORF">BT63DRAFT_459941</name>
</gene>
<feature type="region of interest" description="Disordered" evidence="1">
    <location>
        <begin position="110"/>
        <end position="158"/>
    </location>
</feature>
<accession>A0A6A6TZM9</accession>
<evidence type="ECO:0000313" key="2">
    <source>
        <dbReference type="EMBL" id="KAF2664453.1"/>
    </source>
</evidence>
<reference evidence="2" key="1">
    <citation type="journal article" date="2020" name="Stud. Mycol.">
        <title>101 Dothideomycetes genomes: a test case for predicting lifestyles and emergence of pathogens.</title>
        <authorList>
            <person name="Haridas S."/>
            <person name="Albert R."/>
            <person name="Binder M."/>
            <person name="Bloem J."/>
            <person name="Labutti K."/>
            <person name="Salamov A."/>
            <person name="Andreopoulos B."/>
            <person name="Baker S."/>
            <person name="Barry K."/>
            <person name="Bills G."/>
            <person name="Bluhm B."/>
            <person name="Cannon C."/>
            <person name="Castanera R."/>
            <person name="Culley D."/>
            <person name="Daum C."/>
            <person name="Ezra D."/>
            <person name="Gonzalez J."/>
            <person name="Henrissat B."/>
            <person name="Kuo A."/>
            <person name="Liang C."/>
            <person name="Lipzen A."/>
            <person name="Lutzoni F."/>
            <person name="Magnuson J."/>
            <person name="Mondo S."/>
            <person name="Nolan M."/>
            <person name="Ohm R."/>
            <person name="Pangilinan J."/>
            <person name="Park H.-J."/>
            <person name="Ramirez L."/>
            <person name="Alfaro M."/>
            <person name="Sun H."/>
            <person name="Tritt A."/>
            <person name="Yoshinaga Y."/>
            <person name="Zwiers L.-H."/>
            <person name="Turgeon B."/>
            <person name="Goodwin S."/>
            <person name="Spatafora J."/>
            <person name="Crous P."/>
            <person name="Grigoriev I."/>
        </authorList>
    </citation>
    <scope>NUCLEOTIDE SEQUENCE</scope>
    <source>
        <strain evidence="2">CBS 115976</strain>
    </source>
</reference>
<evidence type="ECO:0000256" key="1">
    <source>
        <dbReference type="SAM" id="MobiDB-lite"/>
    </source>
</evidence>
<dbReference type="EMBL" id="MU004242">
    <property type="protein sequence ID" value="KAF2664453.1"/>
    <property type="molecule type" value="Genomic_DNA"/>
</dbReference>
<evidence type="ECO:0000313" key="3">
    <source>
        <dbReference type="Proteomes" id="UP000799302"/>
    </source>
</evidence>
<feature type="compositionally biased region" description="Basic and acidic residues" evidence="1">
    <location>
        <begin position="140"/>
        <end position="158"/>
    </location>
</feature>
<sequence>MSPILPSTEKPTYEASIASITSITSITKEQWEMSQAKNRHRDVKSLQLKYESAMLQISRYNLKLMVEISQIDAEQFALQPELQTELKHKKQQVDCLAQKVSRLETQIGQQAQTRKKAEKSQKIQGLRRSTRSNFGISRQQAEHQAADRRQRNLRNTDS</sequence>
<organism evidence="2 3">
    <name type="scientific">Microthyrium microscopicum</name>
    <dbReference type="NCBI Taxonomy" id="703497"/>
    <lineage>
        <taxon>Eukaryota</taxon>
        <taxon>Fungi</taxon>
        <taxon>Dikarya</taxon>
        <taxon>Ascomycota</taxon>
        <taxon>Pezizomycotina</taxon>
        <taxon>Dothideomycetes</taxon>
        <taxon>Dothideomycetes incertae sedis</taxon>
        <taxon>Microthyriales</taxon>
        <taxon>Microthyriaceae</taxon>
        <taxon>Microthyrium</taxon>
    </lineage>
</organism>
<proteinExistence type="predicted"/>
<keyword evidence="3" id="KW-1185">Reference proteome</keyword>